<organism evidence="12 13">
    <name type="scientific">Dyella soli</name>
    <dbReference type="NCBI Taxonomy" id="522319"/>
    <lineage>
        <taxon>Bacteria</taxon>
        <taxon>Pseudomonadati</taxon>
        <taxon>Pseudomonadota</taxon>
        <taxon>Gammaproteobacteria</taxon>
        <taxon>Lysobacterales</taxon>
        <taxon>Rhodanobacteraceae</taxon>
        <taxon>Dyella</taxon>
    </lineage>
</organism>
<evidence type="ECO:0000313" key="13">
    <source>
        <dbReference type="Proteomes" id="UP000291822"/>
    </source>
</evidence>
<keyword evidence="4" id="KW-0488">Methylation</keyword>
<evidence type="ECO:0000256" key="9">
    <source>
        <dbReference type="ARBA" id="ARBA00025772"/>
    </source>
</evidence>
<proteinExistence type="inferred from homology"/>
<dbReference type="PROSITE" id="PS51257">
    <property type="entry name" value="PROKAR_LIPOPROTEIN"/>
    <property type="match status" value="1"/>
</dbReference>
<keyword evidence="6" id="KW-0812">Transmembrane</keyword>
<keyword evidence="7" id="KW-1133">Transmembrane helix</keyword>
<feature type="domain" description="General secretion pathway GspH" evidence="11">
    <location>
        <begin position="47"/>
        <end position="161"/>
    </location>
</feature>
<dbReference type="Gene3D" id="3.55.40.10">
    <property type="entry name" value="minor pseudopilin epsh domain"/>
    <property type="match status" value="1"/>
</dbReference>
<evidence type="ECO:0000256" key="2">
    <source>
        <dbReference type="ARBA" id="ARBA00021549"/>
    </source>
</evidence>
<evidence type="ECO:0000259" key="11">
    <source>
        <dbReference type="Pfam" id="PF12019"/>
    </source>
</evidence>
<gene>
    <name evidence="12" type="ORF">EZM97_18920</name>
</gene>
<dbReference type="InterPro" id="IPR045584">
    <property type="entry name" value="Pilin-like"/>
</dbReference>
<evidence type="ECO:0000313" key="12">
    <source>
        <dbReference type="EMBL" id="TCI10910.1"/>
    </source>
</evidence>
<evidence type="ECO:0000256" key="8">
    <source>
        <dbReference type="ARBA" id="ARBA00023136"/>
    </source>
</evidence>
<evidence type="ECO:0000256" key="1">
    <source>
        <dbReference type="ARBA" id="ARBA00004377"/>
    </source>
</evidence>
<evidence type="ECO:0000256" key="7">
    <source>
        <dbReference type="ARBA" id="ARBA00022989"/>
    </source>
</evidence>
<dbReference type="EMBL" id="SJTG01000002">
    <property type="protein sequence ID" value="TCI10910.1"/>
    <property type="molecule type" value="Genomic_DNA"/>
</dbReference>
<keyword evidence="5" id="KW-0997">Cell inner membrane</keyword>
<comment type="caution">
    <text evidence="12">The sequence shown here is derived from an EMBL/GenBank/DDBJ whole genome shotgun (WGS) entry which is preliminary data.</text>
</comment>
<evidence type="ECO:0000256" key="3">
    <source>
        <dbReference type="ARBA" id="ARBA00022475"/>
    </source>
</evidence>
<evidence type="ECO:0000256" key="4">
    <source>
        <dbReference type="ARBA" id="ARBA00022481"/>
    </source>
</evidence>
<dbReference type="GO" id="GO:0015627">
    <property type="term" value="C:type II protein secretion system complex"/>
    <property type="evidence" value="ECO:0007669"/>
    <property type="project" value="InterPro"/>
</dbReference>
<dbReference type="Pfam" id="PF12019">
    <property type="entry name" value="GspH"/>
    <property type="match status" value="1"/>
</dbReference>
<sequence>MKHRRGQDGFTLIEQIVCAAIVLALSCMAAPALGQLLSRNQLQAAQSDLLAALGHARALAAHSGRRAMLCPSRDGEHCVDGLNWEDGWLSGHYRSGRTDQLDGPPSRASGGYARLTILSTAGRRNVRFQADGSAGGSTVTFTLCRQGRADGALGVVVANSGRVRSATATAEQAERCAHGG</sequence>
<dbReference type="AlphaFoldDB" id="A0A4R0YX00"/>
<keyword evidence="3" id="KW-1003">Cell membrane</keyword>
<keyword evidence="8" id="KW-0472">Membrane</keyword>
<dbReference type="GO" id="GO:0015628">
    <property type="term" value="P:protein secretion by the type II secretion system"/>
    <property type="evidence" value="ECO:0007669"/>
    <property type="project" value="InterPro"/>
</dbReference>
<comment type="similarity">
    <text evidence="9">Belongs to the GSP H family.</text>
</comment>
<reference evidence="12 13" key="1">
    <citation type="submission" date="2019-02" db="EMBL/GenBank/DDBJ databases">
        <title>Dyella amyloliquefaciens sp. nov., isolated from forest soil.</title>
        <authorList>
            <person name="Gao Z.-H."/>
            <person name="Qiu L.-H."/>
        </authorList>
    </citation>
    <scope>NUCLEOTIDE SEQUENCE [LARGE SCALE GENOMIC DNA]</scope>
    <source>
        <strain evidence="12 13">KACC 12747</strain>
    </source>
</reference>
<comment type="subcellular location">
    <subcellularLocation>
        <location evidence="1">Cell inner membrane</location>
        <topology evidence="1">Single-pass membrane protein</topology>
    </subcellularLocation>
</comment>
<evidence type="ECO:0000256" key="5">
    <source>
        <dbReference type="ARBA" id="ARBA00022519"/>
    </source>
</evidence>
<name>A0A4R0YX00_9GAMM</name>
<dbReference type="SUPFAM" id="SSF54523">
    <property type="entry name" value="Pili subunits"/>
    <property type="match status" value="1"/>
</dbReference>
<protein>
    <recommendedName>
        <fullName evidence="2">Type II secretion system protein H</fullName>
    </recommendedName>
    <alternativeName>
        <fullName evidence="10">General secretion pathway protein H</fullName>
    </alternativeName>
</protein>
<accession>A0A4R0YX00</accession>
<keyword evidence="13" id="KW-1185">Reference proteome</keyword>
<dbReference type="InterPro" id="IPR022346">
    <property type="entry name" value="T2SS_GspH"/>
</dbReference>
<dbReference type="Proteomes" id="UP000291822">
    <property type="component" value="Unassembled WGS sequence"/>
</dbReference>
<dbReference type="RefSeq" id="WP_131409399.1">
    <property type="nucleotide sequence ID" value="NZ_SJTG01000002.1"/>
</dbReference>
<evidence type="ECO:0000256" key="6">
    <source>
        <dbReference type="ARBA" id="ARBA00022692"/>
    </source>
</evidence>
<dbReference type="GO" id="GO:0005886">
    <property type="term" value="C:plasma membrane"/>
    <property type="evidence" value="ECO:0007669"/>
    <property type="project" value="UniProtKB-SubCell"/>
</dbReference>
<evidence type="ECO:0000256" key="10">
    <source>
        <dbReference type="ARBA" id="ARBA00030775"/>
    </source>
</evidence>